<evidence type="ECO:0008006" key="5">
    <source>
        <dbReference type="Google" id="ProtNLM"/>
    </source>
</evidence>
<feature type="chain" id="PRO_5021005111" description="Secreted protein" evidence="2">
    <location>
        <begin position="24"/>
        <end position="106"/>
    </location>
</feature>
<feature type="signal peptide" evidence="2">
    <location>
        <begin position="1"/>
        <end position="23"/>
    </location>
</feature>
<dbReference type="EMBL" id="SOSA01000870">
    <property type="protein sequence ID" value="THC88350.1"/>
    <property type="molecule type" value="Genomic_DNA"/>
</dbReference>
<dbReference type="STRING" id="1220188.A0A4S3J0V1"/>
<gene>
    <name evidence="3" type="ORF">EYZ11_012209</name>
</gene>
<organism evidence="3 4">
    <name type="scientific">Aspergillus tanneri</name>
    <dbReference type="NCBI Taxonomy" id="1220188"/>
    <lineage>
        <taxon>Eukaryota</taxon>
        <taxon>Fungi</taxon>
        <taxon>Dikarya</taxon>
        <taxon>Ascomycota</taxon>
        <taxon>Pezizomycotina</taxon>
        <taxon>Eurotiomycetes</taxon>
        <taxon>Eurotiomycetidae</taxon>
        <taxon>Eurotiales</taxon>
        <taxon>Aspergillaceae</taxon>
        <taxon>Aspergillus</taxon>
        <taxon>Aspergillus subgen. Circumdati</taxon>
    </lineage>
</organism>
<name>A0A4S3J0V1_9EURO</name>
<accession>A0A4S3J0V1</accession>
<evidence type="ECO:0000256" key="2">
    <source>
        <dbReference type="SAM" id="SignalP"/>
    </source>
</evidence>
<sequence>MTSLIRTLLAFRTVATTTLEVEAHVLPTHLCLRQRAQNTIARLHTLPRDHPIWSAISRAQKRRNNTGLNELKTIDPTPLPPWRAEPLAEIEVESDRETARRTCQDC</sequence>
<keyword evidence="2" id="KW-0732">Signal</keyword>
<reference evidence="3 4" key="1">
    <citation type="submission" date="2019-03" db="EMBL/GenBank/DDBJ databases">
        <title>The genome sequence of a newly discovered highly antifungal drug resistant Aspergillus species, Aspergillus tanneri NIH 1004.</title>
        <authorList>
            <person name="Mounaud S."/>
            <person name="Singh I."/>
            <person name="Joardar V."/>
            <person name="Pakala S."/>
            <person name="Pakala S."/>
            <person name="Venepally P."/>
            <person name="Hoover J."/>
            <person name="Nierman W."/>
            <person name="Chung J."/>
            <person name="Losada L."/>
        </authorList>
    </citation>
    <scope>NUCLEOTIDE SEQUENCE [LARGE SCALE GENOMIC DNA]</scope>
    <source>
        <strain evidence="3 4">NIH1004</strain>
    </source>
</reference>
<protein>
    <recommendedName>
        <fullName evidence="5">Secreted protein</fullName>
    </recommendedName>
</protein>
<keyword evidence="4" id="KW-1185">Reference proteome</keyword>
<evidence type="ECO:0000313" key="3">
    <source>
        <dbReference type="EMBL" id="THC88350.1"/>
    </source>
</evidence>
<proteinExistence type="predicted"/>
<dbReference type="VEuPathDB" id="FungiDB:EYZ11_012209"/>
<evidence type="ECO:0000313" key="4">
    <source>
        <dbReference type="Proteomes" id="UP000308092"/>
    </source>
</evidence>
<feature type="region of interest" description="Disordered" evidence="1">
    <location>
        <begin position="64"/>
        <end position="83"/>
    </location>
</feature>
<comment type="caution">
    <text evidence="3">The sequence shown here is derived from an EMBL/GenBank/DDBJ whole genome shotgun (WGS) entry which is preliminary data.</text>
</comment>
<dbReference type="AlphaFoldDB" id="A0A4S3J0V1"/>
<dbReference type="Proteomes" id="UP000308092">
    <property type="component" value="Unassembled WGS sequence"/>
</dbReference>
<evidence type="ECO:0000256" key="1">
    <source>
        <dbReference type="SAM" id="MobiDB-lite"/>
    </source>
</evidence>